<dbReference type="AlphaFoldDB" id="A0AAQ3UTI4"/>
<dbReference type="EMBL" id="CP144754">
    <property type="protein sequence ID" value="WVZ95990.1"/>
    <property type="molecule type" value="Genomic_DNA"/>
</dbReference>
<dbReference type="InterPro" id="IPR036291">
    <property type="entry name" value="NAD(P)-bd_dom_sf"/>
</dbReference>
<sequence>MLPLASMSLRSVVWSTSSEGEHCKRACVLFNFNSFFDRCHCYPIIYLSTARTNLINWMDWFAYETVQWHGLSTGLHTNYYGTKQVTQALVPLLQSSSDGRIVNYNDIVIEREDHT</sequence>
<keyword evidence="2" id="KW-1185">Reference proteome</keyword>
<reference evidence="1 2" key="1">
    <citation type="submission" date="2024-02" db="EMBL/GenBank/DDBJ databases">
        <title>High-quality chromosome-scale genome assembly of Pensacola bahiagrass (Paspalum notatum Flugge var. saurae).</title>
        <authorList>
            <person name="Vega J.M."/>
            <person name="Podio M."/>
            <person name="Orjuela J."/>
            <person name="Siena L.A."/>
            <person name="Pessino S.C."/>
            <person name="Combes M.C."/>
            <person name="Mariac C."/>
            <person name="Albertini E."/>
            <person name="Pupilli F."/>
            <person name="Ortiz J.P.A."/>
            <person name="Leblanc O."/>
        </authorList>
    </citation>
    <scope>NUCLEOTIDE SEQUENCE [LARGE SCALE GENOMIC DNA]</scope>
    <source>
        <strain evidence="1">R1</strain>
        <tissue evidence="1">Leaf</tissue>
    </source>
</reference>
<name>A0AAQ3UTI4_PASNO</name>
<organism evidence="1 2">
    <name type="scientific">Paspalum notatum var. saurae</name>
    <dbReference type="NCBI Taxonomy" id="547442"/>
    <lineage>
        <taxon>Eukaryota</taxon>
        <taxon>Viridiplantae</taxon>
        <taxon>Streptophyta</taxon>
        <taxon>Embryophyta</taxon>
        <taxon>Tracheophyta</taxon>
        <taxon>Spermatophyta</taxon>
        <taxon>Magnoliopsida</taxon>
        <taxon>Liliopsida</taxon>
        <taxon>Poales</taxon>
        <taxon>Poaceae</taxon>
        <taxon>PACMAD clade</taxon>
        <taxon>Panicoideae</taxon>
        <taxon>Andropogonodae</taxon>
        <taxon>Paspaleae</taxon>
        <taxon>Paspalinae</taxon>
        <taxon>Paspalum</taxon>
    </lineage>
</organism>
<dbReference type="Proteomes" id="UP001341281">
    <property type="component" value="Chromosome 10"/>
</dbReference>
<proteinExistence type="predicted"/>
<dbReference type="Gene3D" id="3.40.50.720">
    <property type="entry name" value="NAD(P)-binding Rossmann-like Domain"/>
    <property type="match status" value="1"/>
</dbReference>
<protein>
    <submittedName>
        <fullName evidence="1">Uncharacterized protein</fullName>
    </submittedName>
</protein>
<evidence type="ECO:0000313" key="1">
    <source>
        <dbReference type="EMBL" id="WVZ95990.1"/>
    </source>
</evidence>
<accession>A0AAQ3UTI4</accession>
<gene>
    <name evidence="1" type="ORF">U9M48_041687</name>
</gene>
<dbReference type="SUPFAM" id="SSF51735">
    <property type="entry name" value="NAD(P)-binding Rossmann-fold domains"/>
    <property type="match status" value="1"/>
</dbReference>
<evidence type="ECO:0000313" key="2">
    <source>
        <dbReference type="Proteomes" id="UP001341281"/>
    </source>
</evidence>